<accession>A0A640K7J4</accession>
<evidence type="ECO:0000313" key="3">
    <source>
        <dbReference type="Proteomes" id="UP000419144"/>
    </source>
</evidence>
<protein>
    <recommendedName>
        <fullName evidence="4">Rubicon Homology domain-containing protein</fullName>
    </recommendedName>
</protein>
<keyword evidence="3" id="KW-1185">Reference proteome</keyword>
<feature type="compositionally biased region" description="Polar residues" evidence="1">
    <location>
        <begin position="593"/>
        <end position="615"/>
    </location>
</feature>
<feature type="region of interest" description="Disordered" evidence="1">
    <location>
        <begin position="593"/>
        <end position="619"/>
    </location>
</feature>
<feature type="region of interest" description="Disordered" evidence="1">
    <location>
        <begin position="853"/>
        <end position="911"/>
    </location>
</feature>
<feature type="region of interest" description="Disordered" evidence="1">
    <location>
        <begin position="150"/>
        <end position="169"/>
    </location>
</feature>
<feature type="compositionally biased region" description="Polar residues" evidence="1">
    <location>
        <begin position="882"/>
        <end position="892"/>
    </location>
</feature>
<feature type="compositionally biased region" description="Basic residues" evidence="1">
    <location>
        <begin position="435"/>
        <end position="448"/>
    </location>
</feature>
<sequence>MQTAVSGDGYGGHDGPPANGPAASAHPPPIANVCHVLEQLVQKLQQQNEVVACSPVGEARQASVDDRTPTHPALPIPCASIPCSGVAYLSSSDMAQQQCERRRLLFLAEWAQRLANAYAPIPPSAVQGAAVSLPVVEPVSDGMVTRDAAETAVETSPTVPTEAQRRRTEPAVTAAAADAAMEKQASTFTSETKADLPPVRYASVPVERRLSYPSGCTNEHPGRAALASATTHSALLPLPRTVTTAAAAMPCVSSPPPPIIPRGRAPLCRVVGEPFDVPVTRAAQRAVLAAQGGCCARCGVVLPALTPHFCEWVSAHTRRICTKMTGLSHYLQCCHRGSTHATTSSPHRGRLWRACLCMWRCSSSDEGEENGRPAAIAVAHVTQEAITRTRGDCGGLQHSTTAPLSTPVRKNVGDEEDISDASECDGLLGRGTQSPRHRRPQAARHRRCSAPLIASTTAPQVSTQPTVSEPTALGHRCGDKTGGSGGGRPADAPFLFCTYEGRYLCLRCFHAPLTAAGLGAATSPASVADGGATDGTFIPQDYQTRYVAPREWQEHASLTTASSLSSACAAPARPSVQLQEWWLARHVAHPTPTVSTLTTAESRTTSGLHRPSQQQHHQHTASPVHLCVLPAHVLHRWEFTRFPVSAAVAAALQGRCYAGSAHGRHSFLSPRGSSLERDRPHTTLSGAGVVTKRMTGERSPMLLTGEPQVARGQPNASATPPSALEHLSYLGEDAGGAAPPMVPLPELYDVSAINPSLYARVPALASALRLRQRMSLLHAQAWWCPRYRLEVWGLLSGSEPAGQPLERVTALSVAQQLPAPPATVEHASQCPSRPAAVMENAVGSAGFSLLTQDVAHPPHSTGVSSSPSRSHSVATPQAALPSLSQQVHSNLSGGVDGVPSPHQHHSTAGVAAAPLMQSTCARIHARRRYLVERAEGWSLQDLYRLATPPPPSPTSAGAAAASPPSLLAELRSMFDTMQAHLSGCSSCAAQCRVLMVNEPLGLLVCRD</sequence>
<name>A0A640K7J4_LEITA</name>
<gene>
    <name evidence="2" type="ORF">LtaPh_0302800</name>
</gene>
<reference evidence="2" key="1">
    <citation type="submission" date="2019-11" db="EMBL/GenBank/DDBJ databases">
        <title>Leishmania tarentolae CDS.</title>
        <authorList>
            <person name="Goto Y."/>
            <person name="Yamagishi J."/>
        </authorList>
    </citation>
    <scope>NUCLEOTIDE SEQUENCE [LARGE SCALE GENOMIC DNA]</scope>
    <source>
        <strain evidence="2">Parrot Tar II</strain>
    </source>
</reference>
<feature type="region of interest" description="Disordered" evidence="1">
    <location>
        <begin position="389"/>
        <end position="486"/>
    </location>
</feature>
<feature type="compositionally biased region" description="Acidic residues" evidence="1">
    <location>
        <begin position="414"/>
        <end position="423"/>
    </location>
</feature>
<evidence type="ECO:0008006" key="4">
    <source>
        <dbReference type="Google" id="ProtNLM"/>
    </source>
</evidence>
<feature type="compositionally biased region" description="Low complexity" evidence="1">
    <location>
        <begin position="857"/>
        <end position="872"/>
    </location>
</feature>
<evidence type="ECO:0000313" key="2">
    <source>
        <dbReference type="EMBL" id="GET85533.1"/>
    </source>
</evidence>
<dbReference type="AlphaFoldDB" id="A0A640K7J4"/>
<proteinExistence type="predicted"/>
<evidence type="ECO:0000256" key="1">
    <source>
        <dbReference type="SAM" id="MobiDB-lite"/>
    </source>
</evidence>
<organism evidence="2 3">
    <name type="scientific">Leishmania tarentolae</name>
    <name type="common">Sauroleishmania tarentolae</name>
    <dbReference type="NCBI Taxonomy" id="5689"/>
    <lineage>
        <taxon>Eukaryota</taxon>
        <taxon>Discoba</taxon>
        <taxon>Euglenozoa</taxon>
        <taxon>Kinetoplastea</taxon>
        <taxon>Metakinetoplastina</taxon>
        <taxon>Trypanosomatida</taxon>
        <taxon>Trypanosomatidae</taxon>
        <taxon>Leishmaniinae</taxon>
        <taxon>Leishmania</taxon>
        <taxon>lizard Leishmania</taxon>
    </lineage>
</organism>
<dbReference type="OrthoDB" id="1918044at2759"/>
<feature type="compositionally biased region" description="Polar residues" evidence="1">
    <location>
        <begin position="454"/>
        <end position="469"/>
    </location>
</feature>
<comment type="caution">
    <text evidence="2">The sequence shown here is derived from an EMBL/GenBank/DDBJ whole genome shotgun (WGS) entry which is preliminary data.</text>
</comment>
<dbReference type="VEuPathDB" id="TriTrypDB:LtaPh_0302800"/>
<dbReference type="Proteomes" id="UP000419144">
    <property type="component" value="Unassembled WGS sequence"/>
</dbReference>
<dbReference type="EMBL" id="BLBS01000003">
    <property type="protein sequence ID" value="GET85533.1"/>
    <property type="molecule type" value="Genomic_DNA"/>
</dbReference>
<feature type="region of interest" description="Disordered" evidence="1">
    <location>
        <begin position="1"/>
        <end position="26"/>
    </location>
</feature>